<evidence type="ECO:0000256" key="7">
    <source>
        <dbReference type="SAM" id="MobiDB-lite"/>
    </source>
</evidence>
<dbReference type="Pfam" id="PF00112">
    <property type="entry name" value="Peptidase_C1"/>
    <property type="match status" value="3"/>
</dbReference>
<feature type="region of interest" description="Disordered" evidence="7">
    <location>
        <begin position="325"/>
        <end position="344"/>
    </location>
</feature>
<dbReference type="SUPFAM" id="SSF54001">
    <property type="entry name" value="Cysteine proteinases"/>
    <property type="match status" value="2"/>
</dbReference>
<dbReference type="InterPro" id="IPR025661">
    <property type="entry name" value="Pept_asp_AS"/>
</dbReference>
<dbReference type="PANTHER" id="PTHR12411">
    <property type="entry name" value="CYSTEINE PROTEASE FAMILY C1-RELATED"/>
    <property type="match status" value="1"/>
</dbReference>
<evidence type="ECO:0000259" key="8">
    <source>
        <dbReference type="SMART" id="SM00645"/>
    </source>
</evidence>
<dbReference type="PROSITE" id="PS00139">
    <property type="entry name" value="THIOL_PROTEASE_CYS"/>
    <property type="match status" value="1"/>
</dbReference>
<evidence type="ECO:0000256" key="3">
    <source>
        <dbReference type="ARBA" id="ARBA00022801"/>
    </source>
</evidence>
<name>A0A7R9GPS3_TIMCR</name>
<keyword evidence="6" id="KW-1015">Disulfide bond</keyword>
<organism evidence="10">
    <name type="scientific">Timema cristinae</name>
    <name type="common">Walking stick</name>
    <dbReference type="NCBI Taxonomy" id="61476"/>
    <lineage>
        <taxon>Eukaryota</taxon>
        <taxon>Metazoa</taxon>
        <taxon>Ecdysozoa</taxon>
        <taxon>Arthropoda</taxon>
        <taxon>Hexapoda</taxon>
        <taxon>Insecta</taxon>
        <taxon>Pterygota</taxon>
        <taxon>Neoptera</taxon>
        <taxon>Polyneoptera</taxon>
        <taxon>Phasmatodea</taxon>
        <taxon>Timematodea</taxon>
        <taxon>Timematoidea</taxon>
        <taxon>Timematidae</taxon>
        <taxon>Timema</taxon>
    </lineage>
</organism>
<reference evidence="10" key="1">
    <citation type="submission" date="2020-11" db="EMBL/GenBank/DDBJ databases">
        <authorList>
            <person name="Tran Van P."/>
        </authorList>
    </citation>
    <scope>NUCLEOTIDE SEQUENCE</scope>
</reference>
<dbReference type="GO" id="GO:0006508">
    <property type="term" value="P:proteolysis"/>
    <property type="evidence" value="ECO:0007669"/>
    <property type="project" value="UniProtKB-KW"/>
</dbReference>
<evidence type="ECO:0000256" key="4">
    <source>
        <dbReference type="ARBA" id="ARBA00022807"/>
    </source>
</evidence>
<dbReference type="Gene3D" id="3.90.70.10">
    <property type="entry name" value="Cysteine proteinases"/>
    <property type="match status" value="2"/>
</dbReference>
<gene>
    <name evidence="10" type="ORF">TCEB3V08_LOCUS87</name>
</gene>
<dbReference type="InterPro" id="IPR013201">
    <property type="entry name" value="Prot_inhib_I29"/>
</dbReference>
<dbReference type="CDD" id="cd02248">
    <property type="entry name" value="Peptidase_C1A"/>
    <property type="match status" value="1"/>
</dbReference>
<evidence type="ECO:0000256" key="5">
    <source>
        <dbReference type="ARBA" id="ARBA00023145"/>
    </source>
</evidence>
<dbReference type="InterPro" id="IPR013128">
    <property type="entry name" value="Peptidase_C1A"/>
</dbReference>
<accession>A0A7R9GPS3</accession>
<keyword evidence="5" id="KW-0865">Zymogen</keyword>
<comment type="similarity">
    <text evidence="1">Belongs to the peptidase C1 family.</text>
</comment>
<dbReference type="SMART" id="SM00645">
    <property type="entry name" value="Pept_C1"/>
    <property type="match status" value="1"/>
</dbReference>
<dbReference type="PRINTS" id="PR00705">
    <property type="entry name" value="PAPAIN"/>
</dbReference>
<dbReference type="InterPro" id="IPR038765">
    <property type="entry name" value="Papain-like_cys_pep_sf"/>
</dbReference>
<evidence type="ECO:0000259" key="9">
    <source>
        <dbReference type="SMART" id="SM00848"/>
    </source>
</evidence>
<dbReference type="InterPro" id="IPR000169">
    <property type="entry name" value="Pept_cys_AS"/>
</dbReference>
<evidence type="ECO:0000256" key="2">
    <source>
        <dbReference type="ARBA" id="ARBA00022670"/>
    </source>
</evidence>
<evidence type="ECO:0000256" key="1">
    <source>
        <dbReference type="ARBA" id="ARBA00008455"/>
    </source>
</evidence>
<protein>
    <submittedName>
        <fullName evidence="10">Uncharacterized protein</fullName>
    </submittedName>
</protein>
<dbReference type="PROSITE" id="PS00640">
    <property type="entry name" value="THIOL_PROTEASE_ASN"/>
    <property type="match status" value="1"/>
</dbReference>
<keyword evidence="4" id="KW-0788">Thiol protease</keyword>
<proteinExistence type="inferred from homology"/>
<evidence type="ECO:0000313" key="10">
    <source>
        <dbReference type="EMBL" id="CAD7392048.1"/>
    </source>
</evidence>
<dbReference type="InterPro" id="IPR000668">
    <property type="entry name" value="Peptidase_C1A_C"/>
</dbReference>
<dbReference type="AlphaFoldDB" id="A0A7R9GPS3"/>
<dbReference type="SMART" id="SM00848">
    <property type="entry name" value="Inhibitor_I29"/>
    <property type="match status" value="1"/>
</dbReference>
<feature type="compositionally biased region" description="Gly residues" evidence="7">
    <location>
        <begin position="329"/>
        <end position="339"/>
    </location>
</feature>
<dbReference type="InterPro" id="IPR039417">
    <property type="entry name" value="Peptidase_C1A_papain-like"/>
</dbReference>
<dbReference type="Pfam" id="PF08246">
    <property type="entry name" value="Inhibitor_I29"/>
    <property type="match status" value="1"/>
</dbReference>
<evidence type="ECO:0000256" key="6">
    <source>
        <dbReference type="ARBA" id="ARBA00023157"/>
    </source>
</evidence>
<feature type="domain" description="Peptidase C1A papain C-terminal" evidence="8">
    <location>
        <begin position="263"/>
        <end position="563"/>
    </location>
</feature>
<keyword evidence="3" id="KW-0378">Hydrolase</keyword>
<feature type="domain" description="Cathepsin propeptide inhibitor" evidence="9">
    <location>
        <begin position="177"/>
        <end position="233"/>
    </location>
</feature>
<dbReference type="EMBL" id="OC316487">
    <property type="protein sequence ID" value="CAD7392048.1"/>
    <property type="molecule type" value="Genomic_DNA"/>
</dbReference>
<keyword evidence="2" id="KW-0645">Protease</keyword>
<dbReference type="GO" id="GO:0008234">
    <property type="term" value="F:cysteine-type peptidase activity"/>
    <property type="evidence" value="ECO:0007669"/>
    <property type="project" value="UniProtKB-KW"/>
</dbReference>
<sequence length="565" mass="62857">MTTSHHWVSVIGEGQENALMEPSCMMGTEYKKVSGWIREVSISSLVSDFSVLTVLRRISLSTALARKREVRLKQKKGGKKKNDSKLLEDGISYDSNVIRLKGPQLDGGIGKVKLEEVNPHLRGEGVENHLGKTTPVHPTEIRTSISPSSAVELNTISALANYAIEAGYYMWDSSFVKSNHNKKYTDEEEHDYRMRNFFNKLEYIEKHNDLHAKGEVDHKLSLNKFADHTKEEVHSKYCGYKRGDLDTLEIKKVNYTLKSTNELPTNFDWRDYGYVTPVRDQGDCGACWAFSAVSSITRGGGGSVTSRGEGVPEEGEVVVVEPVERGRGTRGGGGSGSGTRRGEGVPEEVEMAVLESHILKKNRPVNHLSEQWLIDCSGMNCTGGWMGSAFDYMMQKNAIVEDQFYQYTAAEDETCRNFSNNVNTTSIRGFCMIEPYNETLLMHAVYTVGPICVALNGSPDDFHHYSEGTVQYSRYNSTVASLVLTDGSQLTSDSQNLGVYLSKDCDPDTMTHAATLCGFGTENGLDYWLLKNSWGTDWGEDGYIKLSRKNNTCGVTNACSFPLIW</sequence>